<comment type="caution">
    <text evidence="5">The sequence shown here is derived from an EMBL/GenBank/DDBJ whole genome shotgun (WGS) entry which is preliminary data.</text>
</comment>
<feature type="domain" description="LytR/CpsA/Psr regulator C-terminal" evidence="4">
    <location>
        <begin position="404"/>
        <end position="487"/>
    </location>
</feature>
<feature type="region of interest" description="Disordered" evidence="2">
    <location>
        <begin position="492"/>
        <end position="537"/>
    </location>
</feature>
<evidence type="ECO:0000256" key="2">
    <source>
        <dbReference type="SAM" id="MobiDB-lite"/>
    </source>
</evidence>
<dbReference type="EMBL" id="JBIHMK010000035">
    <property type="protein sequence ID" value="MFH0248853.1"/>
    <property type="molecule type" value="Genomic_DNA"/>
</dbReference>
<evidence type="ECO:0000313" key="6">
    <source>
        <dbReference type="Proteomes" id="UP001607069"/>
    </source>
</evidence>
<dbReference type="InterPro" id="IPR004474">
    <property type="entry name" value="LytR_CpsA_psr"/>
</dbReference>
<sequence>MPARSRQRGRHARPRPKRRGLSRWGFRAATAVSAMVLMAGGIGHALVSGLDGRLERVDPFHGLSHRPRSGDGLNLLVVGTDGRDTVTEEERQRYSLGGTPCNCTDTLMLVHLSADRDRASVVSIPRDSYTEFPPYTDPATGELRTGRTGKINAAYSLGGPHLTVRTVEKMTGVRVDHYLEVDFTSFMRTVDALGGVPVCTTRPLTDSRSGLDLPAGTTRLDGGQALQYVRARQVDAEGDLGRIKRQQRFLASVIDEATGNGVLTDPVRLRRVASALLGSVRADRDFGARELLALGRAMRDFTAASSEFASVPLEDPDHSVPGIGSTVTWDEEKAGKMFAALRLDRPLSPGTAAGAKAEDGTERHGTGRAAGHGTGRDGKNLDEEPGAAARPSGPLPVGVDPGKIRVQIENGTPIAALGARVDRELRATGFDTTGTPRGAEKQDVRHTVIRHDPEWDRSARTLATALPGAKLEEVKGQGRVMEVVLGSGHRGVLRVRHTPESSAAPAPKAKEAEEAEESARPEGGGGKAVTGDEAVCP</sequence>
<feature type="region of interest" description="Disordered" evidence="2">
    <location>
        <begin position="347"/>
        <end position="399"/>
    </location>
</feature>
<comment type="similarity">
    <text evidence="1">Belongs to the LytR/CpsA/Psr (LCP) family.</text>
</comment>
<gene>
    <name evidence="5" type="ORF">ACG5V6_11575</name>
</gene>
<dbReference type="NCBIfam" id="TIGR00350">
    <property type="entry name" value="lytR_cpsA_psr"/>
    <property type="match status" value="1"/>
</dbReference>
<evidence type="ECO:0000259" key="4">
    <source>
        <dbReference type="Pfam" id="PF13399"/>
    </source>
</evidence>
<dbReference type="Proteomes" id="UP001607069">
    <property type="component" value="Unassembled WGS sequence"/>
</dbReference>
<proteinExistence type="inferred from homology"/>
<dbReference type="Pfam" id="PF03816">
    <property type="entry name" value="LytR_cpsA_psr"/>
    <property type="match status" value="1"/>
</dbReference>
<feature type="compositionally biased region" description="Basic and acidic residues" evidence="2">
    <location>
        <begin position="508"/>
        <end position="520"/>
    </location>
</feature>
<organism evidence="5 6">
    <name type="scientific">Streptomyces chitinivorans</name>
    <dbReference type="NCBI Taxonomy" id="1257027"/>
    <lineage>
        <taxon>Bacteria</taxon>
        <taxon>Bacillati</taxon>
        <taxon>Actinomycetota</taxon>
        <taxon>Actinomycetes</taxon>
        <taxon>Kitasatosporales</taxon>
        <taxon>Streptomycetaceae</taxon>
        <taxon>Streptomyces</taxon>
    </lineage>
</organism>
<name>A0ABW7HSR8_9ACTN</name>
<evidence type="ECO:0000259" key="3">
    <source>
        <dbReference type="Pfam" id="PF03816"/>
    </source>
</evidence>
<accession>A0ABW7HSR8</accession>
<dbReference type="PANTHER" id="PTHR33392">
    <property type="entry name" value="POLYISOPRENYL-TEICHOIC ACID--PEPTIDOGLYCAN TEICHOIC ACID TRANSFERASE TAGU"/>
    <property type="match status" value="1"/>
</dbReference>
<dbReference type="Pfam" id="PF13399">
    <property type="entry name" value="LytR_C"/>
    <property type="match status" value="1"/>
</dbReference>
<dbReference type="Gene3D" id="3.40.630.190">
    <property type="entry name" value="LCP protein"/>
    <property type="match status" value="1"/>
</dbReference>
<dbReference type="InterPro" id="IPR050922">
    <property type="entry name" value="LytR/CpsA/Psr_CW_biosynth"/>
</dbReference>
<dbReference type="RefSeq" id="WP_279951400.1">
    <property type="nucleotide sequence ID" value="NZ_BAABEN010000006.1"/>
</dbReference>
<dbReference type="Gene3D" id="3.30.70.2390">
    <property type="match status" value="1"/>
</dbReference>
<evidence type="ECO:0000313" key="5">
    <source>
        <dbReference type="EMBL" id="MFH0248853.1"/>
    </source>
</evidence>
<feature type="domain" description="Cell envelope-related transcriptional attenuator" evidence="3">
    <location>
        <begin position="104"/>
        <end position="257"/>
    </location>
</feature>
<feature type="compositionally biased region" description="Basic residues" evidence="2">
    <location>
        <begin position="1"/>
        <end position="21"/>
    </location>
</feature>
<evidence type="ECO:0000256" key="1">
    <source>
        <dbReference type="ARBA" id="ARBA00006068"/>
    </source>
</evidence>
<feature type="region of interest" description="Disordered" evidence="2">
    <location>
        <begin position="1"/>
        <end position="22"/>
    </location>
</feature>
<keyword evidence="6" id="KW-1185">Reference proteome</keyword>
<dbReference type="PANTHER" id="PTHR33392:SF6">
    <property type="entry name" value="POLYISOPRENYL-TEICHOIC ACID--PEPTIDOGLYCAN TEICHOIC ACID TRANSFERASE TAGU"/>
    <property type="match status" value="1"/>
</dbReference>
<protein>
    <submittedName>
        <fullName evidence="5">LCP family protein</fullName>
    </submittedName>
</protein>
<feature type="compositionally biased region" description="Basic and acidic residues" evidence="2">
    <location>
        <begin position="356"/>
        <end position="365"/>
    </location>
</feature>
<dbReference type="InterPro" id="IPR027381">
    <property type="entry name" value="LytR/CpsA/Psr_C"/>
</dbReference>
<reference evidence="5 6" key="1">
    <citation type="submission" date="2024-10" db="EMBL/GenBank/DDBJ databases">
        <authorList>
            <person name="Cho J.-C."/>
        </authorList>
    </citation>
    <scope>NUCLEOTIDE SEQUENCE [LARGE SCALE GENOMIC DNA]</scope>
    <source>
        <strain evidence="5 6">KCTC29696</strain>
    </source>
</reference>